<organism evidence="1">
    <name type="scientific">Tetraodon nigroviridis</name>
    <name type="common">Spotted green pufferfish</name>
    <name type="synonym">Chelonodon nigroviridis</name>
    <dbReference type="NCBI Taxonomy" id="99883"/>
    <lineage>
        <taxon>Eukaryota</taxon>
        <taxon>Metazoa</taxon>
        <taxon>Chordata</taxon>
        <taxon>Craniata</taxon>
        <taxon>Vertebrata</taxon>
        <taxon>Euteleostomi</taxon>
        <taxon>Actinopterygii</taxon>
        <taxon>Neopterygii</taxon>
        <taxon>Teleostei</taxon>
        <taxon>Neoteleostei</taxon>
        <taxon>Acanthomorphata</taxon>
        <taxon>Eupercaria</taxon>
        <taxon>Tetraodontiformes</taxon>
        <taxon>Tetradontoidea</taxon>
        <taxon>Tetraodontidae</taxon>
        <taxon>Tetraodon</taxon>
    </lineage>
</organism>
<dbReference type="KEGG" id="tng:GSTEN00004868G001"/>
<accession>Q4T990</accession>
<reference evidence="1" key="1">
    <citation type="journal article" date="2004" name="Nature">
        <title>Genome duplication in the teleost fish Tetraodon nigroviridis reveals the early vertebrate proto-karyotype.</title>
        <authorList>
            <person name="Jaillon O."/>
            <person name="Aury J.-M."/>
            <person name="Brunet F."/>
            <person name="Petit J.-L."/>
            <person name="Stange-Thomann N."/>
            <person name="Mauceli E."/>
            <person name="Bouneau L."/>
            <person name="Fischer C."/>
            <person name="Ozouf-Costaz C."/>
            <person name="Bernot A."/>
            <person name="Nicaud S."/>
            <person name="Jaffe D."/>
            <person name="Fisher S."/>
            <person name="Lutfalla G."/>
            <person name="Dossat C."/>
            <person name="Segurens B."/>
            <person name="Dasilva C."/>
            <person name="Salanoubat M."/>
            <person name="Levy M."/>
            <person name="Boudet N."/>
            <person name="Castellano S."/>
            <person name="Anthouard V."/>
            <person name="Jubin C."/>
            <person name="Castelli V."/>
            <person name="Katinka M."/>
            <person name="Vacherie B."/>
            <person name="Biemont C."/>
            <person name="Skalli Z."/>
            <person name="Cattolico L."/>
            <person name="Poulain J."/>
            <person name="De Berardinis V."/>
            <person name="Cruaud C."/>
            <person name="Duprat S."/>
            <person name="Brottier P."/>
            <person name="Coutanceau J.-P."/>
            <person name="Gouzy J."/>
            <person name="Parra G."/>
            <person name="Lardier G."/>
            <person name="Chapple C."/>
            <person name="McKernan K.J."/>
            <person name="McEwan P."/>
            <person name="Bosak S."/>
            <person name="Kellis M."/>
            <person name="Volff J.-N."/>
            <person name="Guigo R."/>
            <person name="Zody M.C."/>
            <person name="Mesirov J."/>
            <person name="Lindblad-Toh K."/>
            <person name="Birren B."/>
            <person name="Nusbaum C."/>
            <person name="Kahn D."/>
            <person name="Robinson-Rechavi M."/>
            <person name="Laudet V."/>
            <person name="Schachter V."/>
            <person name="Quetier F."/>
            <person name="Saurin W."/>
            <person name="Scarpelli C."/>
            <person name="Wincker P."/>
            <person name="Lander E.S."/>
            <person name="Weissenbach J."/>
            <person name="Roest Crollius H."/>
        </authorList>
    </citation>
    <scope>NUCLEOTIDE SEQUENCE [LARGE SCALE GENOMIC DNA]</scope>
</reference>
<reference evidence="1" key="2">
    <citation type="submission" date="2004-02" db="EMBL/GenBank/DDBJ databases">
        <authorList>
            <consortium name="Genoscope"/>
            <consortium name="Whitehead Institute Centre for Genome Research"/>
        </authorList>
    </citation>
    <scope>NUCLEOTIDE SEQUENCE</scope>
</reference>
<gene>
    <name evidence="1" type="ORF">GSTENG00004868001</name>
</gene>
<evidence type="ECO:0000313" key="1">
    <source>
        <dbReference type="EMBL" id="CAF90542.1"/>
    </source>
</evidence>
<proteinExistence type="predicted"/>
<sequence>MDDGWTLRRHLETLRLFRKTIQISETQQCFSRISWTSMVCSMDTR</sequence>
<comment type="caution">
    <text evidence="1">The sequence shown here is derived from an EMBL/GenBank/DDBJ whole genome shotgun (WGS) entry which is preliminary data.</text>
</comment>
<dbReference type="AlphaFoldDB" id="Q4T990"/>
<dbReference type="EMBL" id="CAAE01007623">
    <property type="protein sequence ID" value="CAF90542.1"/>
    <property type="molecule type" value="Genomic_DNA"/>
</dbReference>
<protein>
    <submittedName>
        <fullName evidence="1">(spotted green pufferfish) hypothetical protein</fullName>
    </submittedName>
</protein>
<name>Q4T990_TETNG</name>